<dbReference type="EMBL" id="JABJVM010000011">
    <property type="protein sequence ID" value="MBA3926923.1"/>
    <property type="molecule type" value="Genomic_DNA"/>
</dbReference>
<accession>A0A7W1T7H5</accession>
<proteinExistence type="predicted"/>
<dbReference type="AlphaFoldDB" id="A0A7W1T7H5"/>
<dbReference type="Proteomes" id="UP000548787">
    <property type="component" value="Unassembled WGS sequence"/>
</dbReference>
<evidence type="ECO:0000313" key="1">
    <source>
        <dbReference type="EMBL" id="MBA3926923.1"/>
    </source>
</evidence>
<gene>
    <name evidence="1" type="ORF">HPK16_11270</name>
</gene>
<organism evidence="1 2">
    <name type="scientific">Listeria rustica</name>
    <dbReference type="NCBI Taxonomy" id="2713503"/>
    <lineage>
        <taxon>Bacteria</taxon>
        <taxon>Bacillati</taxon>
        <taxon>Bacillota</taxon>
        <taxon>Bacilli</taxon>
        <taxon>Bacillales</taxon>
        <taxon>Listeriaceae</taxon>
        <taxon>Listeria</taxon>
    </lineage>
</organism>
<name>A0A7W1T7H5_9LIST</name>
<evidence type="ECO:0000313" key="2">
    <source>
        <dbReference type="Proteomes" id="UP000548787"/>
    </source>
</evidence>
<reference evidence="1 2" key="1">
    <citation type="submission" date="2020-08" db="EMBL/GenBank/DDBJ databases">
        <title>Listeria ohnekaius sp. nov. and Listeria portnoyii sp. nov. isolated from non-agricultural and natural environments.</title>
        <authorList>
            <person name="Weller D."/>
            <person name="Belias A.M."/>
            <person name="Liao J."/>
            <person name="Guo S."/>
            <person name="Orsi R.H."/>
            <person name="Wiedmann M."/>
        </authorList>
    </citation>
    <scope>NUCLEOTIDE SEQUENCE [LARGE SCALE GENOMIC DNA]</scope>
    <source>
        <strain evidence="1 2">FSL W9-0585</strain>
    </source>
</reference>
<comment type="caution">
    <text evidence="1">The sequence shown here is derived from an EMBL/GenBank/DDBJ whole genome shotgun (WGS) entry which is preliminary data.</text>
</comment>
<sequence>MKPYQRLNLISLTNAHKFSSNNKIWLAKAERCGCFYCLELFAPSEITDWLEIEDTALCPNCMIDAILPESNLLPLSREFLNEMHQEWFG</sequence>
<protein>
    <submittedName>
        <fullName evidence="1">Cytoplasmic protein</fullName>
    </submittedName>
</protein>
<keyword evidence="2" id="KW-1185">Reference proteome</keyword>